<dbReference type="EMBL" id="JAUEIR010000005">
    <property type="protein sequence ID" value="MDN0069378.1"/>
    <property type="molecule type" value="Genomic_DNA"/>
</dbReference>
<evidence type="ECO:0000256" key="5">
    <source>
        <dbReference type="ARBA" id="ARBA00022989"/>
    </source>
</evidence>
<dbReference type="InterPro" id="IPR034746">
    <property type="entry name" value="POTRA"/>
</dbReference>
<dbReference type="GO" id="GO:0051301">
    <property type="term" value="P:cell division"/>
    <property type="evidence" value="ECO:0007669"/>
    <property type="project" value="UniProtKB-KW"/>
</dbReference>
<sequence length="519" mass="53191">MASSSSRKSNSSASKQKPTFRRSTGAPSSRSASGARPKAASPAPVAHSAHVPARTYVAPTKRAAVNHVSSARASRSKQMSAKPLGTRSGSPSVRPAARPVASAAPTKRKAATSIKRVPSRQAAPARAAAASPAARPARRAPQTKLAAPAAGPKVKAPVKQKAKPVKSAPSLGQVRAKGPTSHKFDLKSSQPVKLLAGAGAALSTARKGFAPTGSAQPSAAASARVKPTLPSAPRIIVAIVLAVVLVFGLGAAVLVNSSFFSVTGVVVNGSEHVPQQTVEQLVSVPEGSTLFNVSDEDIAAALLQNPWVSSVDIERQFPHTIVITPVERKVQAIVYLSADDIAWAVSEDSHWIAPVSLASAGTGQTSTDSAEGDGGEGSSTDAEATGTTGTATSTSSSNQQSIDAAVALARQAGAVLLSDVGTDVSPSSGQEVTDDTVLAGLEYAKGFSADFLSQIKEISIPSVEAISCDLESGVEVSLGKPEDIQQKEQVVRRLLEQEQGVTYINVRVADAYTFRSATV</sequence>
<evidence type="ECO:0000256" key="2">
    <source>
        <dbReference type="ARBA" id="ARBA00022475"/>
    </source>
</evidence>
<keyword evidence="2" id="KW-1003">Cell membrane</keyword>
<keyword evidence="6 9" id="KW-0472">Membrane</keyword>
<comment type="subcellular location">
    <subcellularLocation>
        <location evidence="1">Membrane</location>
    </subcellularLocation>
</comment>
<feature type="compositionally biased region" description="Low complexity" evidence="8">
    <location>
        <begin position="90"/>
        <end position="105"/>
    </location>
</feature>
<keyword evidence="5 9" id="KW-1133">Transmembrane helix</keyword>
<name>A0AAW7JX36_9ACTN</name>
<organism evidence="11 12">
    <name type="scientific">Collinsella ihumii</name>
    <dbReference type="NCBI Taxonomy" id="1720204"/>
    <lineage>
        <taxon>Bacteria</taxon>
        <taxon>Bacillati</taxon>
        <taxon>Actinomycetota</taxon>
        <taxon>Coriobacteriia</taxon>
        <taxon>Coriobacteriales</taxon>
        <taxon>Coriobacteriaceae</taxon>
        <taxon>Collinsella</taxon>
    </lineage>
</organism>
<dbReference type="GO" id="GO:0005886">
    <property type="term" value="C:plasma membrane"/>
    <property type="evidence" value="ECO:0007669"/>
    <property type="project" value="TreeGrafter"/>
</dbReference>
<evidence type="ECO:0000256" key="4">
    <source>
        <dbReference type="ARBA" id="ARBA00022692"/>
    </source>
</evidence>
<gene>
    <name evidence="11" type="ORF">QVN40_06620</name>
</gene>
<feature type="compositionally biased region" description="Low complexity" evidence="8">
    <location>
        <begin position="119"/>
        <end position="155"/>
    </location>
</feature>
<evidence type="ECO:0000256" key="8">
    <source>
        <dbReference type="SAM" id="MobiDB-lite"/>
    </source>
</evidence>
<evidence type="ECO:0000256" key="7">
    <source>
        <dbReference type="ARBA" id="ARBA00023306"/>
    </source>
</evidence>
<feature type="compositionally biased region" description="Low complexity" evidence="8">
    <location>
        <begin position="378"/>
        <end position="397"/>
    </location>
</feature>
<evidence type="ECO:0000256" key="9">
    <source>
        <dbReference type="SAM" id="Phobius"/>
    </source>
</evidence>
<evidence type="ECO:0000256" key="3">
    <source>
        <dbReference type="ARBA" id="ARBA00022618"/>
    </source>
</evidence>
<comment type="caution">
    <text evidence="11">The sequence shown here is derived from an EMBL/GenBank/DDBJ whole genome shotgun (WGS) entry which is preliminary data.</text>
</comment>
<evidence type="ECO:0000259" key="10">
    <source>
        <dbReference type="PROSITE" id="PS51779"/>
    </source>
</evidence>
<evidence type="ECO:0000313" key="11">
    <source>
        <dbReference type="EMBL" id="MDN0069378.1"/>
    </source>
</evidence>
<reference evidence="11" key="2">
    <citation type="submission" date="2023-08" db="EMBL/GenBank/DDBJ databases">
        <title>Identification and characterization of horizontal gene transfer across gut microbiota members of farm animals based on homology search.</title>
        <authorList>
            <person name="Schwarzerova J."/>
            <person name="Nykrynova M."/>
            <person name="Jureckova K."/>
            <person name="Cejkova D."/>
            <person name="Rychlik I."/>
        </authorList>
    </citation>
    <scope>NUCLEOTIDE SEQUENCE</scope>
    <source>
        <strain evidence="11">15_COKtk</strain>
    </source>
</reference>
<dbReference type="Pfam" id="PF08478">
    <property type="entry name" value="POTRA_1"/>
    <property type="match status" value="1"/>
</dbReference>
<dbReference type="PANTHER" id="PTHR37820">
    <property type="entry name" value="CELL DIVISION PROTEIN DIVIB"/>
    <property type="match status" value="1"/>
</dbReference>
<evidence type="ECO:0000313" key="12">
    <source>
        <dbReference type="Proteomes" id="UP001168505"/>
    </source>
</evidence>
<dbReference type="RefSeq" id="WP_289827139.1">
    <property type="nucleotide sequence ID" value="NZ_JAUEIR010000005.1"/>
</dbReference>
<feature type="compositionally biased region" description="Low complexity" evidence="8">
    <location>
        <begin position="1"/>
        <end position="53"/>
    </location>
</feature>
<evidence type="ECO:0000256" key="6">
    <source>
        <dbReference type="ARBA" id="ARBA00023136"/>
    </source>
</evidence>
<keyword evidence="4 9" id="KW-0812">Transmembrane</keyword>
<evidence type="ECO:0000256" key="1">
    <source>
        <dbReference type="ARBA" id="ARBA00004370"/>
    </source>
</evidence>
<dbReference type="PANTHER" id="PTHR37820:SF1">
    <property type="entry name" value="CELL DIVISION PROTEIN FTSQ"/>
    <property type="match status" value="1"/>
</dbReference>
<feature type="domain" description="POTRA" evidence="10">
    <location>
        <begin position="260"/>
        <end position="328"/>
    </location>
</feature>
<feature type="region of interest" description="Disordered" evidence="8">
    <location>
        <begin position="360"/>
        <end position="398"/>
    </location>
</feature>
<keyword evidence="7" id="KW-0131">Cell cycle</keyword>
<feature type="compositionally biased region" description="Polar residues" evidence="8">
    <location>
        <begin position="67"/>
        <end position="79"/>
    </location>
</feature>
<proteinExistence type="predicted"/>
<dbReference type="Gene3D" id="3.10.20.310">
    <property type="entry name" value="membrane protein fhac"/>
    <property type="match status" value="1"/>
</dbReference>
<keyword evidence="3" id="KW-0132">Cell division</keyword>
<dbReference type="AlphaFoldDB" id="A0AAW7JX36"/>
<feature type="region of interest" description="Disordered" evidence="8">
    <location>
        <begin position="1"/>
        <end position="185"/>
    </location>
</feature>
<protein>
    <submittedName>
        <fullName evidence="11">FtsQ-type POTRA domain-containing protein</fullName>
    </submittedName>
</protein>
<dbReference type="PROSITE" id="PS51779">
    <property type="entry name" value="POTRA"/>
    <property type="match status" value="1"/>
</dbReference>
<feature type="transmembrane region" description="Helical" evidence="9">
    <location>
        <begin position="235"/>
        <end position="255"/>
    </location>
</feature>
<dbReference type="InterPro" id="IPR013685">
    <property type="entry name" value="POTRA_FtsQ_type"/>
</dbReference>
<dbReference type="Proteomes" id="UP001168505">
    <property type="component" value="Unassembled WGS sequence"/>
</dbReference>
<dbReference type="InterPro" id="IPR050487">
    <property type="entry name" value="FtsQ_DivIB"/>
</dbReference>
<reference evidence="11" key="1">
    <citation type="submission" date="2023-06" db="EMBL/GenBank/DDBJ databases">
        <authorList>
            <person name="Zeman M."/>
            <person name="Kubasova T."/>
            <person name="Jahodarova E."/>
            <person name="Nykrynova M."/>
            <person name="Rychlik I."/>
        </authorList>
    </citation>
    <scope>NUCLEOTIDE SEQUENCE</scope>
    <source>
        <strain evidence="11">15_COKtk</strain>
    </source>
</reference>
<accession>A0AAW7JX36</accession>